<name>A0A261SB05_9BORD</name>
<feature type="region of interest" description="Disordered" evidence="1">
    <location>
        <begin position="70"/>
        <end position="101"/>
    </location>
</feature>
<evidence type="ECO:0000256" key="2">
    <source>
        <dbReference type="SAM" id="SignalP"/>
    </source>
</evidence>
<accession>A0A261SB05</accession>
<evidence type="ECO:0000313" key="3">
    <source>
        <dbReference type="EMBL" id="OZI34167.1"/>
    </source>
</evidence>
<evidence type="ECO:0008006" key="5">
    <source>
        <dbReference type="Google" id="ProtNLM"/>
    </source>
</evidence>
<dbReference type="AlphaFoldDB" id="A0A261SB05"/>
<reference evidence="4" key="1">
    <citation type="submission" date="2017-05" db="EMBL/GenBank/DDBJ databases">
        <title>Complete and WGS of Bordetella genogroups.</title>
        <authorList>
            <person name="Spilker T."/>
            <person name="Lipuma J."/>
        </authorList>
    </citation>
    <scope>NUCLEOTIDE SEQUENCE [LARGE SCALE GENOMIC DNA]</scope>
    <source>
        <strain evidence="4">AU16122</strain>
    </source>
</reference>
<evidence type="ECO:0000256" key="1">
    <source>
        <dbReference type="SAM" id="MobiDB-lite"/>
    </source>
</evidence>
<keyword evidence="2" id="KW-0732">Signal</keyword>
<feature type="signal peptide" evidence="2">
    <location>
        <begin position="1"/>
        <end position="23"/>
    </location>
</feature>
<dbReference type="EMBL" id="NEVM01000002">
    <property type="protein sequence ID" value="OZI34167.1"/>
    <property type="molecule type" value="Genomic_DNA"/>
</dbReference>
<protein>
    <recommendedName>
        <fullName evidence="5">DUF4148 domain-containing protein</fullName>
    </recommendedName>
</protein>
<organism evidence="3 4">
    <name type="scientific">Bordetella genomosp. 10</name>
    <dbReference type="NCBI Taxonomy" id="1416804"/>
    <lineage>
        <taxon>Bacteria</taxon>
        <taxon>Pseudomonadati</taxon>
        <taxon>Pseudomonadota</taxon>
        <taxon>Betaproteobacteria</taxon>
        <taxon>Burkholderiales</taxon>
        <taxon>Alcaligenaceae</taxon>
        <taxon>Bordetella</taxon>
    </lineage>
</organism>
<dbReference type="OrthoDB" id="8636529at2"/>
<sequence length="101" mass="10487">MKTKTIASSLIISFALIGGAAQADNSPFKGVYGQNDSSVTREQVQADLQQAKNAGLVSREDTDNVAFSAQTESGVSRDQVANEAAKAPGALSDLDNVPFQG</sequence>
<comment type="caution">
    <text evidence="3">The sequence shown here is derived from an EMBL/GenBank/DDBJ whole genome shotgun (WGS) entry which is preliminary data.</text>
</comment>
<proteinExistence type="predicted"/>
<dbReference type="Pfam" id="PF13663">
    <property type="entry name" value="DUF4148"/>
    <property type="match status" value="1"/>
</dbReference>
<dbReference type="Proteomes" id="UP000216020">
    <property type="component" value="Unassembled WGS sequence"/>
</dbReference>
<feature type="chain" id="PRO_5012175860" description="DUF4148 domain-containing protein" evidence="2">
    <location>
        <begin position="24"/>
        <end position="101"/>
    </location>
</feature>
<keyword evidence="4" id="KW-1185">Reference proteome</keyword>
<evidence type="ECO:0000313" key="4">
    <source>
        <dbReference type="Proteomes" id="UP000216020"/>
    </source>
</evidence>
<dbReference type="InterPro" id="IPR025421">
    <property type="entry name" value="DUF4148"/>
</dbReference>
<gene>
    <name evidence="3" type="ORF">CAL29_11500</name>
</gene>
<dbReference type="RefSeq" id="WP_094853168.1">
    <property type="nucleotide sequence ID" value="NZ_NEVM01000002.1"/>
</dbReference>